<dbReference type="SUPFAM" id="SSF51126">
    <property type="entry name" value="Pectin lyase-like"/>
    <property type="match status" value="1"/>
</dbReference>
<evidence type="ECO:0000259" key="2">
    <source>
        <dbReference type="SMART" id="SM00758"/>
    </source>
</evidence>
<dbReference type="Pfam" id="PF17957">
    <property type="entry name" value="Big_7"/>
    <property type="match status" value="1"/>
</dbReference>
<sequence length="943" mass="102122">MNTITSYTNKRAGRVLSVLLLTLIVYALTPLQIFAQTYSGPLVITKGGTYTGNWESRDSEVPAVDVRTSEPVVIVNSNIRGAGYLIKSWGYEANITVRHTNGYGLTPTSWNSYMKSRRFLTVDVFKNVVVENCYMEGTAGISVAESYRGNGTTSETIKIRYNKAKNIDGRVQGGKDLVQFVQFNFKGAIRHVEVAWNQIINEPGNSAVEDNINIYNTRGTSDSPIKIHNNYIQGAFPVPATSSTYSGGGIITDGDGDINVCPAYVEAFENHLVGLGNYSMGMAGGNNLRYHHNRAVNAATFPDGSKYAMYTSGYWSNDYYKQNTTFANSIDNNVMGIVAWGWDDNRNDISVQEFASFTSNTALPNPITRQHEADEFTRWNQKLQQNGIVLGPNGSATAVANQAPAVTLTSPSAGATFTQGAAVTLTASATDADGKVARVEFFQGTTKLGEATASPYSFTWSNVPAGSYSLTAKATDDKGATKTSAAVGISVTATTATAPSLTTTTTTTTGTGKITRDLWSNVTGEGIATIPVNNNPTSSTQLTLFEAPSDFADNYGQRIRGYVTAPATGAYTFWISGDNSAELYLSTSEDPAKKVKIASVNGWTNPREWAKYSTQQSVKVNLEAGKRYYIEALQKEEEGGDNLAVGWQLPSGTYERPIAGNRLSVMGSTATVAVTVPTYVMGKITRDLWSNVTGEGIATIPVSNKPTSTNELTLFEAPSDFADNYGQRIRGYVTAPATGAYTFWISGDNSAELYLSTSEDPAKKVKIASVNGWTNPREWAKYSTQQSVKVNLEAGKRYYIEALQKEEEGGDNLAVGWQLPSGAYERPIAGSRLSPFEGSISTLSAMSVSEAEYTEPFFTQVSAYPNPFKDVITLNFGTQEVKLQEVVILDQTGKVIYTERKDLALVNNKLELNLASAGLKAGLYILKYTDTQGKSSSIKIIKE</sequence>
<evidence type="ECO:0000313" key="4">
    <source>
        <dbReference type="Proteomes" id="UP001597374"/>
    </source>
</evidence>
<comment type="caution">
    <text evidence="3">The sequence shown here is derived from an EMBL/GenBank/DDBJ whole genome shotgun (WGS) entry which is preliminary data.</text>
</comment>
<dbReference type="NCBIfam" id="TIGR04183">
    <property type="entry name" value="Por_Secre_tail"/>
    <property type="match status" value="1"/>
</dbReference>
<dbReference type="InterPro" id="IPR013783">
    <property type="entry name" value="Ig-like_fold"/>
</dbReference>
<protein>
    <submittedName>
        <fullName evidence="3">PA14 domain-containing protein</fullName>
    </submittedName>
</protein>
<dbReference type="InterPro" id="IPR026444">
    <property type="entry name" value="Secre_tail"/>
</dbReference>
<evidence type="ECO:0000256" key="1">
    <source>
        <dbReference type="ARBA" id="ARBA00022729"/>
    </source>
</evidence>
<dbReference type="Gene3D" id="2.60.40.10">
    <property type="entry name" value="Immunoglobulins"/>
    <property type="match status" value="1"/>
</dbReference>
<proteinExistence type="predicted"/>
<dbReference type="InterPro" id="IPR052387">
    <property type="entry name" value="Fibrocystin"/>
</dbReference>
<evidence type="ECO:0000313" key="3">
    <source>
        <dbReference type="EMBL" id="MFD2245455.1"/>
    </source>
</evidence>
<dbReference type="EMBL" id="JBHUIM010000001">
    <property type="protein sequence ID" value="MFD2245455.1"/>
    <property type="molecule type" value="Genomic_DNA"/>
</dbReference>
<gene>
    <name evidence="3" type="ORF">ACFSKP_04260</name>
</gene>
<dbReference type="SMART" id="SM00758">
    <property type="entry name" value="PA14"/>
    <property type="match status" value="2"/>
</dbReference>
<dbReference type="InterPro" id="IPR011658">
    <property type="entry name" value="PA14_dom"/>
</dbReference>
<accession>A0ABW5CWQ2</accession>
<dbReference type="InterPro" id="IPR011050">
    <property type="entry name" value="Pectin_lyase_fold/virulence"/>
</dbReference>
<dbReference type="Pfam" id="PF07691">
    <property type="entry name" value="PA14"/>
    <property type="match status" value="2"/>
</dbReference>
<dbReference type="Pfam" id="PF18962">
    <property type="entry name" value="Por_Secre_tail"/>
    <property type="match status" value="1"/>
</dbReference>
<dbReference type="Gene3D" id="2.60.120.1560">
    <property type="match status" value="2"/>
</dbReference>
<keyword evidence="1" id="KW-0732">Signal</keyword>
<dbReference type="Proteomes" id="UP001597374">
    <property type="component" value="Unassembled WGS sequence"/>
</dbReference>
<name>A0ABW5CWQ2_9BACT</name>
<reference evidence="4" key="1">
    <citation type="journal article" date="2019" name="Int. J. Syst. Evol. Microbiol.">
        <title>The Global Catalogue of Microorganisms (GCM) 10K type strain sequencing project: providing services to taxonomists for standard genome sequencing and annotation.</title>
        <authorList>
            <consortium name="The Broad Institute Genomics Platform"/>
            <consortium name="The Broad Institute Genome Sequencing Center for Infectious Disease"/>
            <person name="Wu L."/>
            <person name="Ma J."/>
        </authorList>
    </citation>
    <scope>NUCLEOTIDE SEQUENCE [LARGE SCALE GENOMIC DNA]</scope>
    <source>
        <strain evidence="4">CGMCC 4.1782</strain>
    </source>
</reference>
<organism evidence="3 4">
    <name type="scientific">Pontibacter ruber</name>
    <dbReference type="NCBI Taxonomy" id="1343895"/>
    <lineage>
        <taxon>Bacteria</taxon>
        <taxon>Pseudomonadati</taxon>
        <taxon>Bacteroidota</taxon>
        <taxon>Cytophagia</taxon>
        <taxon>Cytophagales</taxon>
        <taxon>Hymenobacteraceae</taxon>
        <taxon>Pontibacter</taxon>
    </lineage>
</organism>
<dbReference type="PANTHER" id="PTHR46769:SF2">
    <property type="entry name" value="FIBROCYSTIN-L ISOFORM 2 PRECURSOR-RELATED"/>
    <property type="match status" value="1"/>
</dbReference>
<dbReference type="SUPFAM" id="SSF56988">
    <property type="entry name" value="Anthrax protective antigen"/>
    <property type="match status" value="2"/>
</dbReference>
<feature type="domain" description="PA14" evidence="2">
    <location>
        <begin position="509"/>
        <end position="660"/>
    </location>
</feature>
<dbReference type="PANTHER" id="PTHR46769">
    <property type="entry name" value="POLYCYSTIC KIDNEY AND HEPATIC DISEASE 1 (AUTOSOMAL RECESSIVE)-LIKE 1"/>
    <property type="match status" value="1"/>
</dbReference>
<dbReference type="RefSeq" id="WP_377495222.1">
    <property type="nucleotide sequence ID" value="NZ_JBHUIM010000001.1"/>
</dbReference>
<feature type="domain" description="PA14" evidence="2">
    <location>
        <begin position="675"/>
        <end position="830"/>
    </location>
</feature>
<keyword evidence="4" id="KW-1185">Reference proteome</keyword>